<dbReference type="EMBL" id="AP022821">
    <property type="protein sequence ID" value="BCA92586.1"/>
    <property type="molecule type" value="Genomic_DNA"/>
</dbReference>
<evidence type="ECO:0000313" key="3">
    <source>
        <dbReference type="Proteomes" id="UP000503197"/>
    </source>
</evidence>
<proteinExistence type="predicted"/>
<dbReference type="SUPFAM" id="SSF53335">
    <property type="entry name" value="S-adenosyl-L-methionine-dependent methyltransferases"/>
    <property type="match status" value="1"/>
</dbReference>
<dbReference type="AlphaFoldDB" id="A0A0D7UZY2"/>
<dbReference type="Proteomes" id="UP000503197">
    <property type="component" value="Chromosome"/>
</dbReference>
<dbReference type="GO" id="GO:0008757">
    <property type="term" value="F:S-adenosylmethionine-dependent methyltransferase activity"/>
    <property type="evidence" value="ECO:0007669"/>
    <property type="project" value="InterPro"/>
</dbReference>
<accession>A0A0D7UZY2</accession>
<keyword evidence="2" id="KW-0489">Methyltransferase</keyword>
<dbReference type="Gene3D" id="3.40.50.150">
    <property type="entry name" value="Vaccinia Virus protein VP39"/>
    <property type="match status" value="1"/>
</dbReference>
<sequence length="255" mass="27647">MSHASHTPPGQAWNAGRYAEHASFVPDLGMEVVRLLSPQPGQRILDLGCGDGALTERIMQLGADVLGIDASEEMVAAAQQRGVTARVIDGHQLPFDHEFDAVFSNAALHWMLDPQAVLAGIKRALKPGGRFVAEFGGHGNVAAICTALIASLQFRGISSKGRHAWYFPTTQEYTNLLQTVGFRVESVELIPRPTPLPKGMASWLDTFASPFFHGLDPDLKDAIFDNTLNLLAHSLSDGQGNWTADYVRIRVVAHA</sequence>
<dbReference type="RefSeq" id="WP_044628421.1">
    <property type="nucleotide sequence ID" value="NZ_AP022821.1"/>
</dbReference>
<gene>
    <name evidence="2" type="ORF">HMSLTHF_23610</name>
</gene>
<dbReference type="PANTHER" id="PTHR43861:SF1">
    <property type="entry name" value="TRANS-ACONITATE 2-METHYLTRANSFERASE"/>
    <property type="match status" value="1"/>
</dbReference>
<protein>
    <submittedName>
        <fullName evidence="2">Methyltransferase type 11</fullName>
    </submittedName>
</protein>
<dbReference type="PANTHER" id="PTHR43861">
    <property type="entry name" value="TRANS-ACONITATE 2-METHYLTRANSFERASE-RELATED"/>
    <property type="match status" value="1"/>
</dbReference>
<keyword evidence="2" id="KW-0808">Transferase</keyword>
<dbReference type="GO" id="GO:0032259">
    <property type="term" value="P:methylation"/>
    <property type="evidence" value="ECO:0007669"/>
    <property type="project" value="UniProtKB-KW"/>
</dbReference>
<name>A0A0D7UZY2_9GAMM</name>
<reference evidence="2 3" key="1">
    <citation type="submission" date="2020-02" db="EMBL/GenBank/DDBJ databases">
        <title>Complete Genome Sequence of Halomonas meridiana strain BAA-801, Isolated from Deep Sea Thermal Vent.</title>
        <authorList>
            <person name="Takahashi Y."/>
            <person name="Takahashi H."/>
            <person name="Galipon J."/>
            <person name="Arakawa K."/>
        </authorList>
    </citation>
    <scope>NUCLEOTIDE SEQUENCE [LARGE SCALE GENOMIC DNA]</scope>
    <source>
        <strain evidence="2 3">Slthf1</strain>
    </source>
</reference>
<evidence type="ECO:0000313" key="2">
    <source>
        <dbReference type="EMBL" id="BCA92586.1"/>
    </source>
</evidence>
<dbReference type="InterPro" id="IPR029063">
    <property type="entry name" value="SAM-dependent_MTases_sf"/>
</dbReference>
<feature type="domain" description="Methyltransferase type 11" evidence="1">
    <location>
        <begin position="45"/>
        <end position="132"/>
    </location>
</feature>
<dbReference type="Pfam" id="PF08241">
    <property type="entry name" value="Methyltransf_11"/>
    <property type="match status" value="1"/>
</dbReference>
<dbReference type="InterPro" id="IPR013216">
    <property type="entry name" value="Methyltransf_11"/>
</dbReference>
<evidence type="ECO:0000259" key="1">
    <source>
        <dbReference type="Pfam" id="PF08241"/>
    </source>
</evidence>
<dbReference type="OrthoDB" id="9760689at2"/>
<organism evidence="2 3">
    <name type="scientific">Vreelandella aquamarina</name>
    <dbReference type="NCBI Taxonomy" id="77097"/>
    <lineage>
        <taxon>Bacteria</taxon>
        <taxon>Pseudomonadati</taxon>
        <taxon>Pseudomonadota</taxon>
        <taxon>Gammaproteobacteria</taxon>
        <taxon>Oceanospirillales</taxon>
        <taxon>Halomonadaceae</taxon>
        <taxon>Vreelandella</taxon>
    </lineage>
</organism>
<dbReference type="CDD" id="cd02440">
    <property type="entry name" value="AdoMet_MTases"/>
    <property type="match status" value="1"/>
</dbReference>